<accession>A0ABN5V882</accession>
<dbReference type="Proteomes" id="UP001321542">
    <property type="component" value="Chromosome"/>
</dbReference>
<gene>
    <name evidence="1" type="ORF">SGFS_003790</name>
</gene>
<keyword evidence="2" id="KW-1185">Reference proteome</keyword>
<protein>
    <recommendedName>
        <fullName evidence="3">Integrase</fullName>
    </recommendedName>
</protein>
<reference evidence="1 2" key="1">
    <citation type="journal article" date="2010" name="ChemBioChem">
        <title>Cloning and characterization of the biosynthetic gene cluster of 16-membered macrolide antibiotic FD-891: involvement of a dual functional cytochrome P450 monooxygenase catalyzing epoxidation and hydroxylation.</title>
        <authorList>
            <person name="Kudo F."/>
            <person name="Motegi A."/>
            <person name="Mizoue K."/>
            <person name="Eguchi T."/>
        </authorList>
    </citation>
    <scope>NUCLEOTIDE SEQUENCE [LARGE SCALE GENOMIC DNA]</scope>
    <source>
        <strain evidence="1 2">A-8890</strain>
    </source>
</reference>
<sequence>MAIDSIRTYYTCVRRFLWWVHTRDRTLREIDGEGLDDYHREIMTWRLSGGATRRHRRAVRMLWAYRNVLPDHLERPPTAALVAGMGTRSPPTCRR</sequence>
<dbReference type="RefSeq" id="WP_286247069.1">
    <property type="nucleotide sequence ID" value="NZ_AP018448.1"/>
</dbReference>
<proteinExistence type="predicted"/>
<evidence type="ECO:0000313" key="2">
    <source>
        <dbReference type="Proteomes" id="UP001321542"/>
    </source>
</evidence>
<reference evidence="1 2" key="2">
    <citation type="journal article" date="2023" name="ChemBioChem">
        <title>Acyltransferase Domain Exchange between Two Independent Type I Polyketide Synthases in the Same Producer Strain of Macrolide Antibiotics.</title>
        <authorList>
            <person name="Kudo F."/>
            <person name="Kishikawa K."/>
            <person name="Tsuboi K."/>
            <person name="Kido T."/>
            <person name="Usui T."/>
            <person name="Hashimoto J."/>
            <person name="Shin-Ya K."/>
            <person name="Miyanaga A."/>
            <person name="Eguchi T."/>
        </authorList>
    </citation>
    <scope>NUCLEOTIDE SEQUENCE [LARGE SCALE GENOMIC DNA]</scope>
    <source>
        <strain evidence="1 2">A-8890</strain>
    </source>
</reference>
<evidence type="ECO:0000313" key="1">
    <source>
        <dbReference type="EMBL" id="BBC29088.1"/>
    </source>
</evidence>
<dbReference type="EMBL" id="AP018448">
    <property type="protein sequence ID" value="BBC29088.1"/>
    <property type="molecule type" value="Genomic_DNA"/>
</dbReference>
<name>A0ABN5V882_9ACTN</name>
<evidence type="ECO:0008006" key="3">
    <source>
        <dbReference type="Google" id="ProtNLM"/>
    </source>
</evidence>
<organism evidence="1 2">
    <name type="scientific">Streptomyces graminofaciens</name>
    <dbReference type="NCBI Taxonomy" id="68212"/>
    <lineage>
        <taxon>Bacteria</taxon>
        <taxon>Bacillati</taxon>
        <taxon>Actinomycetota</taxon>
        <taxon>Actinomycetes</taxon>
        <taxon>Kitasatosporales</taxon>
        <taxon>Streptomycetaceae</taxon>
        <taxon>Streptomyces</taxon>
    </lineage>
</organism>